<dbReference type="eggNOG" id="ENOG502ZK9S">
    <property type="taxonomic scope" value="Bacteria"/>
</dbReference>
<keyword evidence="1" id="KW-0812">Transmembrane</keyword>
<protein>
    <submittedName>
        <fullName evidence="2">Uncharacterized protein</fullName>
    </submittedName>
</protein>
<evidence type="ECO:0000313" key="3">
    <source>
        <dbReference type="Proteomes" id="UP000007486"/>
    </source>
</evidence>
<keyword evidence="3" id="KW-1185">Reference proteome</keyword>
<keyword evidence="1" id="KW-1133">Transmembrane helix</keyword>
<feature type="transmembrane region" description="Helical" evidence="1">
    <location>
        <begin position="76"/>
        <end position="96"/>
    </location>
</feature>
<dbReference type="KEGG" id="bsa:Bacsa_2825"/>
<dbReference type="STRING" id="667015.Bacsa_2825"/>
<dbReference type="Proteomes" id="UP000007486">
    <property type="component" value="Chromosome"/>
</dbReference>
<proteinExistence type="predicted"/>
<name>F0R0Y5_PHOSB</name>
<dbReference type="HOGENOM" id="CLU_1552233_0_0_10"/>
<reference evidence="2 3" key="1">
    <citation type="journal article" date="2011" name="Stand. Genomic Sci.">
        <title>Complete genome sequence of Bacteroides salanitronis type strain (BL78).</title>
        <authorList>
            <person name="Gronow S."/>
            <person name="Held B."/>
            <person name="Lucas S."/>
            <person name="Lapidus A."/>
            <person name="Del Rio T.G."/>
            <person name="Nolan M."/>
            <person name="Tice H."/>
            <person name="Deshpande S."/>
            <person name="Cheng J.F."/>
            <person name="Pitluck S."/>
            <person name="Liolios K."/>
            <person name="Pagani I."/>
            <person name="Ivanova N."/>
            <person name="Mavromatis K."/>
            <person name="Pati A."/>
            <person name="Tapia R."/>
            <person name="Han C."/>
            <person name="Goodwin L."/>
            <person name="Chen A."/>
            <person name="Palaniappan K."/>
            <person name="Land M."/>
            <person name="Hauser L."/>
            <person name="Chang Y.J."/>
            <person name="Jeffries C.D."/>
            <person name="Brambilla E.M."/>
            <person name="Rohde M."/>
            <person name="Goker M."/>
            <person name="Detter J.C."/>
            <person name="Woyke T."/>
            <person name="Bristow J."/>
            <person name="Markowitz V."/>
            <person name="Hugenholtz P."/>
            <person name="Kyrpides N.C."/>
            <person name="Klenk H.P."/>
            <person name="Eisen J.A."/>
        </authorList>
    </citation>
    <scope>NUCLEOTIDE SEQUENCE [LARGE SCALE GENOMIC DNA]</scope>
    <source>
        <strain evidence="2 3">DSM 18170</strain>
    </source>
</reference>
<sequence>MKKVCLHKACSIRFRRWSRKGYAVFVSLRIVVTIGHVCRSIADAALSKNKSFSAGNREQRTSVDERMAEDAVDDGGGGILVSASQVVNAVLLLFLMQRVVSVSGKSVVCPERYIPLYNIGSGMGKARKRVSLIPLLMFFETQISADFRRYNYFLFAKICANLRFSLKTYKLK</sequence>
<dbReference type="EMBL" id="CP002530">
    <property type="protein sequence ID" value="ADY37358.1"/>
    <property type="molecule type" value="Genomic_DNA"/>
</dbReference>
<dbReference type="OrthoDB" id="1120304at2"/>
<organism evidence="2 3">
    <name type="scientific">Phocaeicola salanitronis (strain DSM 18170 / JCM 13657 / CCUG 60908 / BL78)</name>
    <name type="common">Bacteroides salanitronis</name>
    <dbReference type="NCBI Taxonomy" id="667015"/>
    <lineage>
        <taxon>Bacteria</taxon>
        <taxon>Pseudomonadati</taxon>
        <taxon>Bacteroidota</taxon>
        <taxon>Bacteroidia</taxon>
        <taxon>Bacteroidales</taxon>
        <taxon>Bacteroidaceae</taxon>
        <taxon>Phocaeicola</taxon>
    </lineage>
</organism>
<keyword evidence="1" id="KW-0472">Membrane</keyword>
<gene>
    <name evidence="2" type="ordered locus">Bacsa_2825</name>
</gene>
<evidence type="ECO:0000256" key="1">
    <source>
        <dbReference type="SAM" id="Phobius"/>
    </source>
</evidence>
<accession>F0R0Y5</accession>
<evidence type="ECO:0000313" key="2">
    <source>
        <dbReference type="EMBL" id="ADY37358.1"/>
    </source>
</evidence>
<feature type="transmembrane region" description="Helical" evidence="1">
    <location>
        <begin position="21"/>
        <end position="42"/>
    </location>
</feature>
<dbReference type="AlphaFoldDB" id="F0R0Y5"/>
<dbReference type="RefSeq" id="WP_013618731.1">
    <property type="nucleotide sequence ID" value="NC_015164.1"/>
</dbReference>